<evidence type="ECO:0000313" key="6">
    <source>
        <dbReference type="Proteomes" id="UP000663829"/>
    </source>
</evidence>
<dbReference type="EMBL" id="CAJNOK010017780">
    <property type="protein sequence ID" value="CAF1270417.1"/>
    <property type="molecule type" value="Genomic_DNA"/>
</dbReference>
<dbReference type="EMBL" id="CAJOBC010084173">
    <property type="protein sequence ID" value="CAF4312845.1"/>
    <property type="molecule type" value="Genomic_DNA"/>
</dbReference>
<dbReference type="Gene3D" id="2.40.160.200">
    <property type="entry name" value="LURP1-related"/>
    <property type="match status" value="1"/>
</dbReference>
<dbReference type="AlphaFoldDB" id="A0A815NBQ3"/>
<dbReference type="Proteomes" id="UP000681722">
    <property type="component" value="Unassembled WGS sequence"/>
</dbReference>
<evidence type="ECO:0000313" key="5">
    <source>
        <dbReference type="EMBL" id="CAF4312845.1"/>
    </source>
</evidence>
<comment type="caution">
    <text evidence="3">The sequence shown here is derived from an EMBL/GenBank/DDBJ whole genome shotgun (WGS) entry which is preliminary data.</text>
</comment>
<sequence length="180" mass="20656">MLTECPEMHRCRPIQKMSVFSIWITRPAHTNPENEHARNYREVVHNIKYAIAMSNEGSVRCSQRVYLESLQTEDVSYFICRSKLNGLYKYEIFEDDTPVVTITSSNVIGKKYDVKFIGQQYTLEGDFGTHDFTIKKDGVAVATISKKYVKNDDYVVNIGWQQNKALISVLAMVIDDIATD</sequence>
<dbReference type="Proteomes" id="UP000663829">
    <property type="component" value="Unassembled WGS sequence"/>
</dbReference>
<dbReference type="Proteomes" id="UP000682733">
    <property type="component" value="Unassembled WGS sequence"/>
</dbReference>
<dbReference type="EMBL" id="CAJOBA010039338">
    <property type="protein sequence ID" value="CAF4075951.1"/>
    <property type="molecule type" value="Genomic_DNA"/>
</dbReference>
<dbReference type="Proteomes" id="UP000677228">
    <property type="component" value="Unassembled WGS sequence"/>
</dbReference>
<evidence type="ECO:0000256" key="1">
    <source>
        <dbReference type="ARBA" id="ARBA00005437"/>
    </source>
</evidence>
<evidence type="ECO:0000313" key="3">
    <source>
        <dbReference type="EMBL" id="CAF1435453.1"/>
    </source>
</evidence>
<proteinExistence type="inferred from homology"/>
<organism evidence="3 6">
    <name type="scientific">Didymodactylos carnosus</name>
    <dbReference type="NCBI Taxonomy" id="1234261"/>
    <lineage>
        <taxon>Eukaryota</taxon>
        <taxon>Metazoa</taxon>
        <taxon>Spiralia</taxon>
        <taxon>Gnathifera</taxon>
        <taxon>Rotifera</taxon>
        <taxon>Eurotatoria</taxon>
        <taxon>Bdelloidea</taxon>
        <taxon>Philodinida</taxon>
        <taxon>Philodinidae</taxon>
        <taxon>Didymodactylos</taxon>
    </lineage>
</organism>
<evidence type="ECO:0000313" key="2">
    <source>
        <dbReference type="EMBL" id="CAF1270417.1"/>
    </source>
</evidence>
<reference evidence="3" key="1">
    <citation type="submission" date="2021-02" db="EMBL/GenBank/DDBJ databases">
        <authorList>
            <person name="Nowell W R."/>
        </authorList>
    </citation>
    <scope>NUCLEOTIDE SEQUENCE</scope>
</reference>
<dbReference type="InterPro" id="IPR025659">
    <property type="entry name" value="Tubby-like_C"/>
</dbReference>
<dbReference type="SUPFAM" id="SSF54518">
    <property type="entry name" value="Tubby C-terminal domain-like"/>
    <property type="match status" value="1"/>
</dbReference>
<comment type="similarity">
    <text evidence="1">Belongs to the LOR family.</text>
</comment>
<accession>A0A815NBQ3</accession>
<dbReference type="EMBL" id="CAJNOQ010018735">
    <property type="protein sequence ID" value="CAF1435453.1"/>
    <property type="molecule type" value="Genomic_DNA"/>
</dbReference>
<keyword evidence="6" id="KW-1185">Reference proteome</keyword>
<dbReference type="InterPro" id="IPR007612">
    <property type="entry name" value="LOR"/>
</dbReference>
<dbReference type="InterPro" id="IPR038595">
    <property type="entry name" value="LOR_sf"/>
</dbReference>
<protein>
    <submittedName>
        <fullName evidence="3">Uncharacterized protein</fullName>
    </submittedName>
</protein>
<dbReference type="Pfam" id="PF04525">
    <property type="entry name" value="LOR"/>
    <property type="match status" value="1"/>
</dbReference>
<gene>
    <name evidence="3" type="ORF">GPM918_LOCUS34167</name>
    <name evidence="2" type="ORF">OVA965_LOCUS27158</name>
    <name evidence="5" type="ORF">SRO942_LOCUS34860</name>
    <name evidence="4" type="ORF">TMI583_LOCUS27900</name>
</gene>
<name>A0A815NBQ3_9BILA</name>
<evidence type="ECO:0000313" key="4">
    <source>
        <dbReference type="EMBL" id="CAF4075951.1"/>
    </source>
</evidence>